<evidence type="ECO:0000313" key="2">
    <source>
        <dbReference type="Proteomes" id="UP000606776"/>
    </source>
</evidence>
<dbReference type="EMBL" id="JADEWB010000041">
    <property type="protein sequence ID" value="MBE9236266.1"/>
    <property type="molecule type" value="Genomic_DNA"/>
</dbReference>
<evidence type="ECO:0008006" key="3">
    <source>
        <dbReference type="Google" id="ProtNLM"/>
    </source>
</evidence>
<dbReference type="Proteomes" id="UP000606776">
    <property type="component" value="Unassembled WGS sequence"/>
</dbReference>
<proteinExistence type="predicted"/>
<organism evidence="1 2">
    <name type="scientific">Sphaerospermopsis aphanizomenoides LEGE 00250</name>
    <dbReference type="NCBI Taxonomy" id="2777972"/>
    <lineage>
        <taxon>Bacteria</taxon>
        <taxon>Bacillati</taxon>
        <taxon>Cyanobacteriota</taxon>
        <taxon>Cyanophyceae</taxon>
        <taxon>Nostocales</taxon>
        <taxon>Aphanizomenonaceae</taxon>
        <taxon>Sphaerospermopsis</taxon>
        <taxon>Sphaerospermopsis aphanizomenoides</taxon>
    </lineage>
</organism>
<comment type="caution">
    <text evidence="1">The sequence shown here is derived from an EMBL/GenBank/DDBJ whole genome shotgun (WGS) entry which is preliminary data.</text>
</comment>
<gene>
    <name evidence="1" type="ORF">IQ227_09535</name>
</gene>
<name>A0ABR9VCP6_9CYAN</name>
<reference evidence="1 2" key="1">
    <citation type="submission" date="2020-10" db="EMBL/GenBank/DDBJ databases">
        <authorList>
            <person name="Castelo-Branco R."/>
            <person name="Eusebio N."/>
            <person name="Adriana R."/>
            <person name="Vieira A."/>
            <person name="Brugerolle De Fraissinette N."/>
            <person name="Rezende De Castro R."/>
            <person name="Schneider M.P."/>
            <person name="Vasconcelos V."/>
            <person name="Leao P.N."/>
        </authorList>
    </citation>
    <scope>NUCLEOTIDE SEQUENCE [LARGE SCALE GENOMIC DNA]</scope>
    <source>
        <strain evidence="1 2">LEGE 00250</strain>
    </source>
</reference>
<sequence length="201" mass="23113">MKPNYKVKAEVFNIQFDTPKADDIFLVDSNVWYWYSYTNASTNALPYQISHYPTYVNTAYITGSRLLYSGLSLAELAHQIEEEERKFFNPTLKPKIYRHNYPSERNKVVHEVQTAWSTVTSIADCVEILVDENTTNKSLIRFQTQLLDGYDLLILEAMNKVGVKKIITDDGDYLTVPGIQVFTANNNFINTARNQGKLLVR</sequence>
<keyword evidence="2" id="KW-1185">Reference proteome</keyword>
<evidence type="ECO:0000313" key="1">
    <source>
        <dbReference type="EMBL" id="MBE9236266.1"/>
    </source>
</evidence>
<accession>A0ABR9VCP6</accession>
<protein>
    <recommendedName>
        <fullName evidence="3">PIN domain-containing protein</fullName>
    </recommendedName>
</protein>